<keyword evidence="3" id="KW-0521">NADP</keyword>
<dbReference type="Proteomes" id="UP000001505">
    <property type="component" value="Chromosome"/>
</dbReference>
<dbReference type="PANTHER" id="PTHR34354">
    <property type="entry name" value="NADPH-DEPENDENT 7-CYANO-7-DEAZAGUANINE REDUCTASE"/>
    <property type="match status" value="1"/>
</dbReference>
<dbReference type="PANTHER" id="PTHR34354:SF1">
    <property type="entry name" value="NADPH-DEPENDENT 7-CYANO-7-DEAZAGUANINE REDUCTASE"/>
    <property type="match status" value="1"/>
</dbReference>
<dbReference type="eggNOG" id="COG0780">
    <property type="taxonomic scope" value="Bacteria"/>
</dbReference>
<gene>
    <name evidence="6" type="primary">queF</name>
    <name evidence="6" type="ordered locus">wcw_0365</name>
</gene>
<reference evidence="6 7" key="1">
    <citation type="journal article" date="2010" name="PLoS ONE">
        <title>The Waddlia genome: a window into chlamydial biology.</title>
        <authorList>
            <person name="Bertelli C."/>
            <person name="Collyn F."/>
            <person name="Croxatto A."/>
            <person name="Ruckert C."/>
            <person name="Polkinghorne A."/>
            <person name="Kebbi-Beghdadi C."/>
            <person name="Goesmann A."/>
            <person name="Vaughan L."/>
            <person name="Greub G."/>
        </authorList>
    </citation>
    <scope>NUCLEOTIDE SEQUENCE [LARGE SCALE GENOMIC DNA]</scope>
    <source>
        <strain evidence="7">ATCC VR-1470 / WSU 86-1044</strain>
    </source>
</reference>
<dbReference type="SUPFAM" id="SSF55620">
    <property type="entry name" value="Tetrahydrobiopterin biosynthesis enzymes-like"/>
    <property type="match status" value="1"/>
</dbReference>
<dbReference type="InterPro" id="IPR050084">
    <property type="entry name" value="NADPH_dep_7-cyano-7-deazaG_red"/>
</dbReference>
<dbReference type="Pfam" id="PF14489">
    <property type="entry name" value="QueF"/>
    <property type="match status" value="1"/>
</dbReference>
<dbReference type="EMBL" id="CP001928">
    <property type="protein sequence ID" value="ADI37738.1"/>
    <property type="molecule type" value="Genomic_DNA"/>
</dbReference>
<dbReference type="HOGENOM" id="CLU_054738_0_0_0"/>
<name>D6YUC7_WADCW</name>
<keyword evidence="1" id="KW-0963">Cytoplasm</keyword>
<feature type="domain" description="NADPH-dependent 7-cyano-7-deazaguanine reductase N-terminal" evidence="5">
    <location>
        <begin position="15"/>
        <end position="123"/>
    </location>
</feature>
<sequence length="267" mass="30771">MVQVQDSVLGKKTFYKDRYDPSLLFPIVRSDKRKEIGIGTKLPFHGEDVWFGYELSWLNAKGKPAITLAVFTFPCESSHLIESKSFKLYLNSFNQTRFESSDDVLQTLIEDLSKACGMGVGVQFIDRLPQNDFKGISLDLLDIEADTYQVDPSLLKCGGDHVQESIHTNLFKSNCLVTGQPDWASLFIHYQGPHIDHECLLRYIVSYRQHLEFHEQCIERIFIDLMRECCCEKLTVFGKFTRRGGLDINPFRSNFEQSLPHFQTARQ</sequence>
<dbReference type="GO" id="GO:0008616">
    <property type="term" value="P:tRNA queuosine(34) biosynthetic process"/>
    <property type="evidence" value="ECO:0007669"/>
    <property type="project" value="UniProtKB-KW"/>
</dbReference>
<evidence type="ECO:0000259" key="5">
    <source>
        <dbReference type="Pfam" id="PF14819"/>
    </source>
</evidence>
<dbReference type="Pfam" id="PF14819">
    <property type="entry name" value="QueF_N"/>
    <property type="match status" value="1"/>
</dbReference>
<organism evidence="6 7">
    <name type="scientific">Waddlia chondrophila (strain ATCC VR-1470 / WSU 86-1044)</name>
    <dbReference type="NCBI Taxonomy" id="716544"/>
    <lineage>
        <taxon>Bacteria</taxon>
        <taxon>Pseudomonadati</taxon>
        <taxon>Chlamydiota</taxon>
        <taxon>Chlamydiia</taxon>
        <taxon>Parachlamydiales</taxon>
        <taxon>Waddliaceae</taxon>
        <taxon>Waddlia</taxon>
    </lineage>
</organism>
<evidence type="ECO:0000256" key="1">
    <source>
        <dbReference type="ARBA" id="ARBA00022490"/>
    </source>
</evidence>
<keyword evidence="4 6" id="KW-0560">Oxidoreductase</keyword>
<dbReference type="HAMAP" id="MF_00817">
    <property type="entry name" value="QueF_type2"/>
    <property type="match status" value="1"/>
</dbReference>
<accession>D6YUC7</accession>
<keyword evidence="7" id="KW-1185">Reference proteome</keyword>
<dbReference type="InterPro" id="IPR029139">
    <property type="entry name" value="QueF_N"/>
</dbReference>
<dbReference type="InterPro" id="IPR016428">
    <property type="entry name" value="QueF_type2"/>
</dbReference>
<dbReference type="InterPro" id="IPR043133">
    <property type="entry name" value="GTP-CH-I_C/QueF"/>
</dbReference>
<dbReference type="KEGG" id="wch:wcw_0365"/>
<evidence type="ECO:0000256" key="3">
    <source>
        <dbReference type="ARBA" id="ARBA00022857"/>
    </source>
</evidence>
<dbReference type="PIRSF" id="PIRSF004750">
    <property type="entry name" value="Nitrile_oxidored_YqcD_prd"/>
    <property type="match status" value="1"/>
</dbReference>
<dbReference type="eggNOG" id="COG2904">
    <property type="taxonomic scope" value="Bacteria"/>
</dbReference>
<evidence type="ECO:0000313" key="7">
    <source>
        <dbReference type="Proteomes" id="UP000001505"/>
    </source>
</evidence>
<dbReference type="InterPro" id="IPR029500">
    <property type="entry name" value="QueF"/>
</dbReference>
<dbReference type="STRING" id="716544.wcw_0365"/>
<dbReference type="GO" id="GO:0033739">
    <property type="term" value="F:preQ1 synthase activity"/>
    <property type="evidence" value="ECO:0007669"/>
    <property type="project" value="InterPro"/>
</dbReference>
<dbReference type="AlphaFoldDB" id="D6YUC7"/>
<proteinExistence type="inferred from homology"/>
<dbReference type="NCBIfam" id="TIGR03138">
    <property type="entry name" value="QueF"/>
    <property type="match status" value="1"/>
</dbReference>
<dbReference type="Gene3D" id="3.30.1130.10">
    <property type="match status" value="2"/>
</dbReference>
<evidence type="ECO:0000313" key="6">
    <source>
        <dbReference type="EMBL" id="ADI37738.1"/>
    </source>
</evidence>
<evidence type="ECO:0000256" key="4">
    <source>
        <dbReference type="ARBA" id="ARBA00023002"/>
    </source>
</evidence>
<evidence type="ECO:0000256" key="2">
    <source>
        <dbReference type="ARBA" id="ARBA00022785"/>
    </source>
</evidence>
<keyword evidence="2" id="KW-0671">Queuosine biosynthesis</keyword>
<protein>
    <submittedName>
        <fullName evidence="6">NADPH-dependent 7-cyano-7-deazaguanine reductase</fullName>
        <ecNumber evidence="6">1.7.1.-</ecNumber>
    </submittedName>
</protein>
<dbReference type="GO" id="GO:0005737">
    <property type="term" value="C:cytoplasm"/>
    <property type="evidence" value="ECO:0007669"/>
    <property type="project" value="InterPro"/>
</dbReference>
<dbReference type="EC" id="1.7.1.-" evidence="6"/>